<feature type="transmembrane region" description="Helical" evidence="1">
    <location>
        <begin position="185"/>
        <end position="204"/>
    </location>
</feature>
<evidence type="ECO:0000313" key="4">
    <source>
        <dbReference type="Proteomes" id="UP001057025"/>
    </source>
</evidence>
<reference evidence="3" key="1">
    <citation type="submission" date="2022-05" db="EMBL/GenBank/DDBJ databases">
        <authorList>
            <person name="Oliphant S.A."/>
            <person name="Watson-Haigh N.S."/>
            <person name="Sumby K.M."/>
            <person name="Gardner J.M."/>
            <person name="Jiranek V."/>
        </authorList>
    </citation>
    <scope>NUCLEOTIDE SEQUENCE</scope>
    <source>
        <strain evidence="3">KI11_C11</strain>
    </source>
</reference>
<feature type="transmembrane region" description="Helical" evidence="1">
    <location>
        <begin position="130"/>
        <end position="150"/>
    </location>
</feature>
<evidence type="ECO:0000256" key="1">
    <source>
        <dbReference type="SAM" id="Phobius"/>
    </source>
</evidence>
<gene>
    <name evidence="3" type="ORF">M3M39_02815</name>
</gene>
<dbReference type="EMBL" id="CP097118">
    <property type="protein sequence ID" value="USS88429.1"/>
    <property type="molecule type" value="Genomic_DNA"/>
</dbReference>
<dbReference type="InterPro" id="IPR036938">
    <property type="entry name" value="PAP2/HPO_sf"/>
</dbReference>
<dbReference type="SMART" id="SM00014">
    <property type="entry name" value="acidPPc"/>
    <property type="match status" value="1"/>
</dbReference>
<keyword evidence="4" id="KW-1185">Reference proteome</keyword>
<dbReference type="Gene3D" id="1.20.144.10">
    <property type="entry name" value="Phosphatidic acid phosphatase type 2/haloperoxidase"/>
    <property type="match status" value="2"/>
</dbReference>
<dbReference type="Pfam" id="PF01569">
    <property type="entry name" value="PAP2"/>
    <property type="match status" value="1"/>
</dbReference>
<name>A0ABY5BXG5_9LACO</name>
<feature type="transmembrane region" description="Helical" evidence="1">
    <location>
        <begin position="89"/>
        <end position="110"/>
    </location>
</feature>
<evidence type="ECO:0000259" key="2">
    <source>
        <dbReference type="SMART" id="SM00014"/>
    </source>
</evidence>
<proteinExistence type="predicted"/>
<dbReference type="SUPFAM" id="SSF48317">
    <property type="entry name" value="Acid phosphatase/Vanadium-dependent haloperoxidase"/>
    <property type="match status" value="1"/>
</dbReference>
<evidence type="ECO:0000313" key="3">
    <source>
        <dbReference type="EMBL" id="USS88429.1"/>
    </source>
</evidence>
<dbReference type="CDD" id="cd03392">
    <property type="entry name" value="PAP2_like_2"/>
    <property type="match status" value="1"/>
</dbReference>
<keyword evidence="1" id="KW-1133">Transmembrane helix</keyword>
<feature type="transmembrane region" description="Helical" evidence="1">
    <location>
        <begin position="157"/>
        <end position="179"/>
    </location>
</feature>
<sequence length="221" mass="24702">MMIKRDPSRPYKLVIAGLLTLILAIAVKGNWGFINFLDTIGTGIVQHWNSNTMTSFFTIVSFIASPKLDVIWMVLLAFILWGCRAKVPAVFALCLLFGGDALGFIVKHIVGRARPALHLAKDTGYSFPSGHVLGTLLVLSIIWIMLVPMINQKAGMVIVRTLLVVWLILVMLSRVYLNAHFPTDVVGAATLAYFWLQIAEYLYVRFAPSMVQMKLFHNSTY</sequence>
<feature type="domain" description="Phosphatidic acid phosphatase type 2/haloperoxidase" evidence="2">
    <location>
        <begin position="86"/>
        <end position="200"/>
    </location>
</feature>
<dbReference type="Proteomes" id="UP001057025">
    <property type="component" value="Chromosome"/>
</dbReference>
<dbReference type="PANTHER" id="PTHR14969:SF13">
    <property type="entry name" value="AT30094P"/>
    <property type="match status" value="1"/>
</dbReference>
<dbReference type="PANTHER" id="PTHR14969">
    <property type="entry name" value="SPHINGOSINE-1-PHOSPHATE PHOSPHOHYDROLASE"/>
    <property type="match status" value="1"/>
</dbReference>
<keyword evidence="1" id="KW-0812">Transmembrane</keyword>
<dbReference type="RefSeq" id="WP_252797715.1">
    <property type="nucleotide sequence ID" value="NZ_CP097118.1"/>
</dbReference>
<accession>A0ABY5BXG5</accession>
<keyword evidence="1" id="KW-0472">Membrane</keyword>
<protein>
    <submittedName>
        <fullName evidence="3">Phosphatase PAP2 family protein</fullName>
    </submittedName>
</protein>
<organism evidence="3 4">
    <name type="scientific">Fructilactobacillus hinvesii</name>
    <dbReference type="NCBI Taxonomy" id="2940300"/>
    <lineage>
        <taxon>Bacteria</taxon>
        <taxon>Bacillati</taxon>
        <taxon>Bacillota</taxon>
        <taxon>Bacilli</taxon>
        <taxon>Lactobacillales</taxon>
        <taxon>Lactobacillaceae</taxon>
        <taxon>Fructilactobacillus</taxon>
    </lineage>
</organism>
<dbReference type="InterPro" id="IPR000326">
    <property type="entry name" value="PAP2/HPO"/>
</dbReference>
<feature type="transmembrane region" description="Helical" evidence="1">
    <location>
        <begin position="56"/>
        <end position="82"/>
    </location>
</feature>